<accession>A0A7J5TUS8</accession>
<sequence>MQDLIDYALKNGITLQSQGDCQFCGANVAGGVFECHANAHHLVELLDFNNPLFYQTRFLSVDAMALQHSEIHGPWNNHIHLTRLFLIFEKEVQWTYLKTPLLSVVINQYKKNKKEFLTPPPLQHRGNLTTSDLVGLTSTQDCVRLVRQWAMDVYTSYSDHHHLVSLIADTFLTRYH</sequence>
<dbReference type="Proteomes" id="UP000488299">
    <property type="component" value="Unassembled WGS sequence"/>
</dbReference>
<keyword evidence="2" id="KW-1185">Reference proteome</keyword>
<dbReference type="Pfam" id="PF19371">
    <property type="entry name" value="DUF5946"/>
    <property type="match status" value="1"/>
</dbReference>
<comment type="caution">
    <text evidence="1">The sequence shown here is derived from an EMBL/GenBank/DDBJ whole genome shotgun (WGS) entry which is preliminary data.</text>
</comment>
<dbReference type="InterPro" id="IPR045990">
    <property type="entry name" value="DUF5946"/>
</dbReference>
<reference evidence="1 2" key="1">
    <citation type="submission" date="2019-10" db="EMBL/GenBank/DDBJ databases">
        <title>Rudanella paleaurantiibacter sp. nov., isolated from sludge.</title>
        <authorList>
            <person name="Xu S.Q."/>
        </authorList>
    </citation>
    <scope>NUCLEOTIDE SEQUENCE [LARGE SCALE GENOMIC DNA]</scope>
    <source>
        <strain evidence="1 2">HX-22-17</strain>
    </source>
</reference>
<gene>
    <name evidence="1" type="ORF">F5984_19320</name>
</gene>
<proteinExistence type="predicted"/>
<dbReference type="AlphaFoldDB" id="A0A7J5TUS8"/>
<evidence type="ECO:0000313" key="1">
    <source>
        <dbReference type="EMBL" id="KAB7727918.1"/>
    </source>
</evidence>
<organism evidence="1 2">
    <name type="scientific">Rudanella paleaurantiibacter</name>
    <dbReference type="NCBI Taxonomy" id="2614655"/>
    <lineage>
        <taxon>Bacteria</taxon>
        <taxon>Pseudomonadati</taxon>
        <taxon>Bacteroidota</taxon>
        <taxon>Cytophagia</taxon>
        <taxon>Cytophagales</taxon>
        <taxon>Cytophagaceae</taxon>
        <taxon>Rudanella</taxon>
    </lineage>
</organism>
<name>A0A7J5TUS8_9BACT</name>
<dbReference type="EMBL" id="WELI01000009">
    <property type="protein sequence ID" value="KAB7727918.1"/>
    <property type="molecule type" value="Genomic_DNA"/>
</dbReference>
<dbReference type="RefSeq" id="WP_152125869.1">
    <property type="nucleotide sequence ID" value="NZ_WELI01000009.1"/>
</dbReference>
<evidence type="ECO:0000313" key="2">
    <source>
        <dbReference type="Proteomes" id="UP000488299"/>
    </source>
</evidence>
<protein>
    <submittedName>
        <fullName evidence="1">Uncharacterized protein</fullName>
    </submittedName>
</protein>